<accession>A0AAP2GLD2</accession>
<keyword evidence="1" id="KW-0732">Signal</keyword>
<reference evidence="3 4" key="1">
    <citation type="submission" date="2021-05" db="EMBL/GenBank/DDBJ databases">
        <title>A Polyphasic approach of four new species of the genus Ohtaekwangia: Ohtaekwangia histidinii sp. nov., Ohtaekwangia cretensis sp. nov., Ohtaekwangia indiensis sp. nov., Ohtaekwangia reichenbachii sp. nov. from diverse environment.</title>
        <authorList>
            <person name="Octaviana S."/>
        </authorList>
    </citation>
    <scope>NUCLEOTIDE SEQUENCE [LARGE SCALE GENOMIC DNA]</scope>
    <source>
        <strain evidence="3 4">PWU4</strain>
    </source>
</reference>
<proteinExistence type="predicted"/>
<dbReference type="Gene3D" id="2.60.40.4070">
    <property type="match status" value="1"/>
</dbReference>
<evidence type="ECO:0000313" key="4">
    <source>
        <dbReference type="Proteomes" id="UP001319200"/>
    </source>
</evidence>
<feature type="domain" description="LTD" evidence="2">
    <location>
        <begin position="674"/>
        <end position="793"/>
    </location>
</feature>
<feature type="domain" description="LTD" evidence="2">
    <location>
        <begin position="307"/>
        <end position="429"/>
    </location>
</feature>
<dbReference type="PANTHER" id="PTHR42834">
    <property type="entry name" value="ENDONUCLEASE/EXONUCLEASE/PHOSPHATASE FAMILY PROTEIN (AFU_ORTHOLOGUE AFUA_3G09210)"/>
    <property type="match status" value="1"/>
</dbReference>
<dbReference type="Proteomes" id="UP001319200">
    <property type="component" value="Unassembled WGS sequence"/>
</dbReference>
<feature type="domain" description="LTD" evidence="2">
    <location>
        <begin position="936"/>
        <end position="1065"/>
    </location>
</feature>
<dbReference type="SUPFAM" id="SSF74853">
    <property type="entry name" value="Lamin A/C globular tail domain"/>
    <property type="match status" value="3"/>
</dbReference>
<organism evidence="3 4">
    <name type="scientific">Chryseosolibacter histidini</name>
    <dbReference type="NCBI Taxonomy" id="2782349"/>
    <lineage>
        <taxon>Bacteria</taxon>
        <taxon>Pseudomonadati</taxon>
        <taxon>Bacteroidota</taxon>
        <taxon>Cytophagia</taxon>
        <taxon>Cytophagales</taxon>
        <taxon>Chryseotaleaceae</taxon>
        <taxon>Chryseosolibacter</taxon>
    </lineage>
</organism>
<dbReference type="PROSITE" id="PS51841">
    <property type="entry name" value="LTD"/>
    <property type="match status" value="3"/>
</dbReference>
<evidence type="ECO:0000256" key="1">
    <source>
        <dbReference type="ARBA" id="ARBA00022729"/>
    </source>
</evidence>
<dbReference type="InterPro" id="IPR032812">
    <property type="entry name" value="SbsA_Ig"/>
</dbReference>
<comment type="caution">
    <text evidence="3">The sequence shown here is derived from an EMBL/GenBank/DDBJ whole genome shotgun (WGS) entry which is preliminary data.</text>
</comment>
<dbReference type="InterPro" id="IPR001322">
    <property type="entry name" value="Lamin_tail_dom"/>
</dbReference>
<dbReference type="Gene3D" id="2.60.40.1220">
    <property type="match status" value="4"/>
</dbReference>
<evidence type="ECO:0000313" key="3">
    <source>
        <dbReference type="EMBL" id="MBT1699999.1"/>
    </source>
</evidence>
<dbReference type="Pfam" id="PF00932">
    <property type="entry name" value="LTD"/>
    <property type="match status" value="3"/>
</dbReference>
<name>A0AAP2GLD2_9BACT</name>
<dbReference type="AlphaFoldDB" id="A0AAP2GLD2"/>
<dbReference type="RefSeq" id="WP_254168296.1">
    <property type="nucleotide sequence ID" value="NZ_JAHESF010000033.1"/>
</dbReference>
<evidence type="ECO:0000259" key="2">
    <source>
        <dbReference type="PROSITE" id="PS51841"/>
    </source>
</evidence>
<keyword evidence="4" id="KW-1185">Reference proteome</keyword>
<dbReference type="InterPro" id="IPR014755">
    <property type="entry name" value="Cu-Rt/internalin_Ig-like"/>
</dbReference>
<protein>
    <submittedName>
        <fullName evidence="3">Lamin tail domain-containing protein</fullName>
    </submittedName>
</protein>
<gene>
    <name evidence="3" type="ORF">KK083_24140</name>
</gene>
<dbReference type="Pfam" id="PF13205">
    <property type="entry name" value="Big_5"/>
    <property type="match status" value="1"/>
</dbReference>
<dbReference type="EMBL" id="JAHESF010000033">
    <property type="protein sequence ID" value="MBT1699999.1"/>
    <property type="molecule type" value="Genomic_DNA"/>
</dbReference>
<dbReference type="PANTHER" id="PTHR42834:SF1">
    <property type="entry name" value="ENDONUCLEASE_EXONUCLEASE_PHOSPHATASE FAMILY PROTEIN (AFU_ORTHOLOGUE AFUA_3G09210)"/>
    <property type="match status" value="1"/>
</dbReference>
<dbReference type="InterPro" id="IPR036415">
    <property type="entry name" value="Lamin_tail_dom_sf"/>
</dbReference>
<sequence length="1224" mass="133393">MLVTVTGIFTQQALGQVSEDFSDGEFTSNPAWSGSSAHFTVNALHQLQLMNTAAGTSYLSVPFSFSSAQNVQWEFFVKQTFAGSASNFGRVYLASSQQDLTSPLNGYYLQFGEAGTNDAVELFRQTGTSSVSVCRATLAQIASAVNARIRVTRSYAGAWTLFIDYVGGINFNQEATGVDATHTSGSFFGIRCTYTVANATRFFYDDISIVSHAVPDLLPPTVSAVSAHSSTTLDVRFSERYDPLTAQDPLNYLLLEGSLNPVSVTQQDDETIRLAFAAPFRNGYSQRLAMKGVKDLAGNVMADTTTSFTFFQPVPAVHKDIVITEIFADPSPSVGLPEAEFVELFNRSSEPFDLSGWQFTDGSTTGVLSTRILLPGEYLIVTTPAALSAFSRFGDVISISPFPSLNNTADIIRLKDPQGRTIDSVSYSAAWYHHDDKKDGGWTLELIDPYDLCKEEATNWTASVQETGGTPGVQNSVFAHVPDLSGPKLVSATALAADRVSLTFNERLDAALPAVTNFIVEPLQEIFSVSFVDENRTHVGLVFAGALDSAKAYTISVKDVFDCPGNIIQSANATVSFKLDTVRPRVESIRVVSARELIVEFSEKLNSTSAGQTAAFSISAQIVITSAAVLPDQSSVQLMLAQPLINGYENTIAINGITDLAANEMLPAEKKFMFFQPVAAVYKDVVITEIFADPAPTYGLPEAEFVEIFNRGEHPFDLKGWNLSDGSSGATLTNRILLPQQYLILCLSAKTSLFISFGSVMGTAVFPSLNNSGDVLMLRDAAGTMVDSVHYDATWYKDNEKKDGGYTLELIDPDNVCAEMENWVASEDDRGGTPGAQNSVFASKPDLTGPKLVSVFPAADTVLLLQFNEKLEKNLPLTDNFSITPTHAVKRIMFATQALTSVYLTLEEPMHNGVRYTLTATRVYDCAGNVLQPDFSSATFALPEVADSADVVINELLFNPRPTGVDFAELFNRSSKFINLKHWKLGNWRDGSLVNTTALFENDFLLEPQAYLVLTEDGNILKGEYPRAKEETFVQINLPSFPDDEGSAVLTNEKGKIIDAFSYSDQLHSVFFKEDEGVSLERISAWTSAHEAQNWKSASADAGFATPGYANANARAEGDADGAITVEPEIFIPLSGQPDFAQIRYHLDRGGYVANIRIIDAQGRQVKQLANNELLGTEGFFRWDGDLDSGQQARIGAYMIWVEVFDSTGEVKTFRKRVVVAGEF</sequence>